<dbReference type="SUPFAM" id="SSF51269">
    <property type="entry name" value="AFP III-like domain"/>
    <property type="match status" value="1"/>
</dbReference>
<dbReference type="GO" id="GO:0047444">
    <property type="term" value="F:N-acylneuraminate-9-phosphate synthase activity"/>
    <property type="evidence" value="ECO:0007669"/>
    <property type="project" value="TreeGrafter"/>
</dbReference>
<organism evidence="2">
    <name type="scientific">marine metagenome</name>
    <dbReference type="NCBI Taxonomy" id="408172"/>
    <lineage>
        <taxon>unclassified sequences</taxon>
        <taxon>metagenomes</taxon>
        <taxon>ecological metagenomes</taxon>
    </lineage>
</organism>
<dbReference type="PANTHER" id="PTHR42966:SF3">
    <property type="entry name" value="BLR5971 PROTEIN"/>
    <property type="match status" value="1"/>
</dbReference>
<dbReference type="SUPFAM" id="SSF51658">
    <property type="entry name" value="Xylose isomerase-like"/>
    <property type="match status" value="1"/>
</dbReference>
<dbReference type="InterPro" id="IPR036237">
    <property type="entry name" value="Xyl_isomerase-like_sf"/>
</dbReference>
<dbReference type="SMART" id="SM00858">
    <property type="entry name" value="SAF"/>
    <property type="match status" value="1"/>
</dbReference>
<reference evidence="2" key="1">
    <citation type="submission" date="2018-05" db="EMBL/GenBank/DDBJ databases">
        <authorList>
            <person name="Lanie J.A."/>
            <person name="Ng W.-L."/>
            <person name="Kazmierczak K.M."/>
            <person name="Andrzejewski T.M."/>
            <person name="Davidsen T.M."/>
            <person name="Wayne K.J."/>
            <person name="Tettelin H."/>
            <person name="Glass J.I."/>
            <person name="Rusch D."/>
            <person name="Podicherti R."/>
            <person name="Tsui H.-C.T."/>
            <person name="Winkler M.E."/>
        </authorList>
    </citation>
    <scope>NUCLEOTIDE SEQUENCE</scope>
</reference>
<evidence type="ECO:0000259" key="1">
    <source>
        <dbReference type="PROSITE" id="PS50844"/>
    </source>
</evidence>
<feature type="domain" description="AFP-like" evidence="1">
    <location>
        <begin position="39"/>
        <end position="97"/>
    </location>
</feature>
<dbReference type="InterPro" id="IPR057736">
    <property type="entry name" value="SAF_PseI/NeuA/NeuB"/>
</dbReference>
<proteinExistence type="predicted"/>
<dbReference type="InterPro" id="IPR036732">
    <property type="entry name" value="AFP_Neu5c_C_sf"/>
</dbReference>
<dbReference type="InterPro" id="IPR013974">
    <property type="entry name" value="SAF"/>
</dbReference>
<dbReference type="PROSITE" id="PS50844">
    <property type="entry name" value="AFP_LIKE"/>
    <property type="match status" value="1"/>
</dbReference>
<feature type="non-terminal residue" evidence="2">
    <location>
        <position position="1"/>
    </location>
</feature>
<protein>
    <recommendedName>
        <fullName evidence="1">AFP-like domain-containing protein</fullName>
    </recommendedName>
</protein>
<dbReference type="Pfam" id="PF01261">
    <property type="entry name" value="AP_endonuc_2"/>
    <property type="match status" value="1"/>
</dbReference>
<dbReference type="Gene3D" id="3.90.1210.10">
    <property type="entry name" value="Antifreeze-like/N-acetylneuraminic acid synthase C-terminal domain"/>
    <property type="match status" value="1"/>
</dbReference>
<dbReference type="InterPro" id="IPR051690">
    <property type="entry name" value="PseI-like"/>
</dbReference>
<dbReference type="AlphaFoldDB" id="A0A382TR71"/>
<name>A0A382TR71_9ZZZZ</name>
<dbReference type="PANTHER" id="PTHR42966">
    <property type="entry name" value="N-ACETYLNEURAMINATE SYNTHASE"/>
    <property type="match status" value="1"/>
</dbReference>
<dbReference type="CDD" id="cd11615">
    <property type="entry name" value="SAF_NeuB_like"/>
    <property type="match status" value="1"/>
</dbReference>
<gene>
    <name evidence="2" type="ORF">METZ01_LOCUS376911</name>
</gene>
<dbReference type="Pfam" id="PF08666">
    <property type="entry name" value="SAF"/>
    <property type="match status" value="1"/>
</dbReference>
<dbReference type="EMBL" id="UINC01138238">
    <property type="protein sequence ID" value="SVD24057.1"/>
    <property type="molecule type" value="Genomic_DNA"/>
</dbReference>
<evidence type="ECO:0000313" key="2">
    <source>
        <dbReference type="EMBL" id="SVD24057.1"/>
    </source>
</evidence>
<dbReference type="InterPro" id="IPR013022">
    <property type="entry name" value="Xyl_isomerase-like_TIM-brl"/>
</dbReference>
<feature type="non-terminal residue" evidence="2">
    <location>
        <position position="300"/>
    </location>
</feature>
<sequence length="300" mass="34820">EEFKSMVECIRDLEQALGKNNERFISQGELINREALAKSLIINRNLEIGKTITSNMIEVKSPGKGLQPNRKKELVGTKAKRLMNAGDFFYPSDLQSDQIQARPYRFKRKWGLPVRYHDFKDLLNKSNPDLLEIHLSYKDLDQNVSKYFEDEYDLDLIVHSPELFEKDHILDLCSIDQNYRQISIQKMQRVINVTRELKKYFLRATCPLIVTNIGGFSSSAPLPPFERKKLYKILLNSFAQLDSSGIEIIPQTMPPFPWHMGGQQFHNLFIEPAEIVEFCESENFRICFDVSHSKLACNNL</sequence>
<dbReference type="InterPro" id="IPR006190">
    <property type="entry name" value="SAF_AFP_Neu5Ac"/>
</dbReference>
<dbReference type="Gene3D" id="3.20.20.150">
    <property type="entry name" value="Divalent-metal-dependent TIM barrel enzymes"/>
    <property type="match status" value="1"/>
</dbReference>
<accession>A0A382TR71</accession>